<keyword evidence="3" id="KW-1185">Reference proteome</keyword>
<dbReference type="RefSeq" id="WP_071453312.1">
    <property type="nucleotide sequence ID" value="NZ_CP017675.1"/>
</dbReference>
<dbReference type="KEGG" id="glt:GlitD10_0297"/>
<dbReference type="Proteomes" id="UP000180235">
    <property type="component" value="Chromosome"/>
</dbReference>
<dbReference type="EMBL" id="CP017675">
    <property type="protein sequence ID" value="APB32604.1"/>
    <property type="molecule type" value="Genomic_DNA"/>
</dbReference>
<protein>
    <recommendedName>
        <fullName evidence="1">DUF4351 domain-containing protein</fullName>
    </recommendedName>
</protein>
<name>A0A1J0A9I9_9CYAN</name>
<dbReference type="OrthoDB" id="508261at2"/>
<dbReference type="PANTHER" id="PTHR34613:SF1">
    <property type="entry name" value="SLL6017 PROTEIN"/>
    <property type="match status" value="1"/>
</dbReference>
<dbReference type="InterPro" id="IPR025587">
    <property type="entry name" value="DUF4351"/>
</dbReference>
<dbReference type="Pfam" id="PF14261">
    <property type="entry name" value="DUF4351"/>
    <property type="match status" value="1"/>
</dbReference>
<reference evidence="2 3" key="1">
    <citation type="submission" date="2016-10" db="EMBL/GenBank/DDBJ databases">
        <title>Description of Gloeomargarita lithophora gen. nov., sp. nov., a thylakoid-bearing basal-branching cyanobacterium with intracellular carbonates, and proposal for Gloeomargaritales ord. nov.</title>
        <authorList>
            <person name="Moreira D."/>
            <person name="Tavera R."/>
            <person name="Benzerara K."/>
            <person name="Skouri-Panet F."/>
            <person name="Couradeau E."/>
            <person name="Gerard E."/>
            <person name="Loussert C."/>
            <person name="Novelo E."/>
            <person name="Zivanovic Y."/>
            <person name="Lopez-Garcia P."/>
        </authorList>
    </citation>
    <scope>NUCLEOTIDE SEQUENCE [LARGE SCALE GENOMIC DNA]</scope>
    <source>
        <strain evidence="2 3">D10</strain>
    </source>
</reference>
<organism evidence="2 3">
    <name type="scientific">Gloeomargarita lithophora Alchichica-D10</name>
    <dbReference type="NCBI Taxonomy" id="1188229"/>
    <lineage>
        <taxon>Bacteria</taxon>
        <taxon>Bacillati</taxon>
        <taxon>Cyanobacteriota</taxon>
        <taxon>Cyanophyceae</taxon>
        <taxon>Gloeomargaritales</taxon>
        <taxon>Gloeomargaritaceae</taxon>
        <taxon>Gloeomargarita</taxon>
    </lineage>
</organism>
<evidence type="ECO:0000259" key="1">
    <source>
        <dbReference type="Pfam" id="PF14261"/>
    </source>
</evidence>
<evidence type="ECO:0000313" key="3">
    <source>
        <dbReference type="Proteomes" id="UP000180235"/>
    </source>
</evidence>
<dbReference type="STRING" id="1188229.GlitD10_0297"/>
<accession>A0A1J0A9I9</accession>
<feature type="domain" description="DUF4351" evidence="1">
    <location>
        <begin position="238"/>
        <end position="292"/>
    </location>
</feature>
<dbReference type="PANTHER" id="PTHR34613">
    <property type="entry name" value="SLL0800 PROTEIN"/>
    <property type="match status" value="1"/>
</dbReference>
<proteinExistence type="predicted"/>
<dbReference type="AlphaFoldDB" id="A0A1J0A9I9"/>
<gene>
    <name evidence="2" type="ORF">GlitD10_0297</name>
</gene>
<evidence type="ECO:0000313" key="2">
    <source>
        <dbReference type="EMBL" id="APB32604.1"/>
    </source>
</evidence>
<sequence length="292" mass="33195">MYDNICKFLAETYPQDIAQWLLGAPTPLTVLPPTELALEPIRADSLIILQSHDLILHLEFQTRPDNAIPFRILDYWTRTRRKFPSYQVRQIVIYLLETNSNLVHQNYFQQGNTRHEFEVLRLWECASEALLQNVGTLPLAILSKADSREGLLQEVAQRIEGIVESKDRAEVSATVYVLAGLVLGDNVIRRVLRSEMMRESVTFQAILHEGEALGEQRGEQRGLQRGKQIGIREGEARGELIGKRQTVLRLLTRKFGTLPPDVMAKIELLSAEQLDNLAEDILDMSTLAELNN</sequence>